<geneLocation type="mitochondrion" evidence="21"/>
<dbReference type="GO" id="GO:0008137">
    <property type="term" value="F:NADH dehydrogenase (ubiquinone) activity"/>
    <property type="evidence" value="ECO:0007669"/>
    <property type="project" value="UniProtKB-EC"/>
</dbReference>
<name>A0A7T4X9Z9_9BIVA</name>
<dbReference type="Pfam" id="PF00361">
    <property type="entry name" value="Proton_antipo_M"/>
    <property type="match status" value="1"/>
</dbReference>
<evidence type="ECO:0000256" key="10">
    <source>
        <dbReference type="ARBA" id="ARBA00022982"/>
    </source>
</evidence>
<feature type="transmembrane region" description="Helical" evidence="18">
    <location>
        <begin position="292"/>
        <end position="313"/>
    </location>
</feature>
<dbReference type="PANTHER" id="PTHR46552">
    <property type="entry name" value="NADH-UBIQUINONE OXIDOREDUCTASE CHAIN 2"/>
    <property type="match status" value="1"/>
</dbReference>
<keyword evidence="11 18" id="KW-1133">Transmembrane helix</keyword>
<feature type="transmembrane region" description="Helical" evidence="18">
    <location>
        <begin position="178"/>
        <end position="203"/>
    </location>
</feature>
<evidence type="ECO:0000256" key="8">
    <source>
        <dbReference type="ARBA" id="ARBA00022792"/>
    </source>
</evidence>
<keyword evidence="5" id="KW-0813">Transport</keyword>
<evidence type="ECO:0000256" key="16">
    <source>
        <dbReference type="ARBA" id="ARBA00031028"/>
    </source>
</evidence>
<evidence type="ECO:0000256" key="13">
    <source>
        <dbReference type="ARBA" id="ARBA00023075"/>
    </source>
</evidence>
<evidence type="ECO:0000256" key="12">
    <source>
        <dbReference type="ARBA" id="ARBA00023027"/>
    </source>
</evidence>
<evidence type="ECO:0000256" key="5">
    <source>
        <dbReference type="ARBA" id="ARBA00022448"/>
    </source>
</evidence>
<evidence type="ECO:0000256" key="3">
    <source>
        <dbReference type="ARBA" id="ARBA00012944"/>
    </source>
</evidence>
<evidence type="ECO:0000256" key="18">
    <source>
        <dbReference type="SAM" id="Phobius"/>
    </source>
</evidence>
<feature type="chain" id="PRO_5031103747" description="NADH-ubiquinone oxidoreductase chain 2" evidence="19">
    <location>
        <begin position="22"/>
        <end position="314"/>
    </location>
</feature>
<evidence type="ECO:0000256" key="9">
    <source>
        <dbReference type="ARBA" id="ARBA00022967"/>
    </source>
</evidence>
<feature type="signal peptide" evidence="19">
    <location>
        <begin position="1"/>
        <end position="21"/>
    </location>
</feature>
<evidence type="ECO:0000256" key="17">
    <source>
        <dbReference type="ARBA" id="ARBA00049551"/>
    </source>
</evidence>
<dbReference type="EC" id="7.1.1.2" evidence="3"/>
<feature type="transmembrane region" description="Helical" evidence="18">
    <location>
        <begin position="240"/>
        <end position="261"/>
    </location>
</feature>
<accession>A0A7T4X9Z9</accession>
<sequence length="314" mass="35204">MMMSPLLIFCSMLVFLGNLLSISSNSWLGLWLGMEINLFGFLIMMNPEGCCVAQCSVKYFVTQSVGSMLLLFGFFLTFSMSNTLGVVLIVCSLLMKAGVFPFHSWVPDVVMSSSWLIGCLILTWQKLAPFSFFSFFPNSFYLVVSLTIMVFIGCFGGLNQHSVRGMAVYSSFVHNSWMMLSLLYSFSVFFIYYLVYSLSVVIFFMSCWLSSKSNLMSYSISWLGMSSLLMLSGVPPFMGFFVKLIVVLSCPVLLLSSCLLGSIISLKFYISFFYSMILNSSVSDFYPNSSSSLFGVFCLLNFLLGLVSASFYIW</sequence>
<keyword evidence="9" id="KW-1278">Translocase</keyword>
<keyword evidence="14 21" id="KW-0496">Mitochondrion</keyword>
<dbReference type="InterPro" id="IPR050175">
    <property type="entry name" value="Complex_I_Subunit_2"/>
</dbReference>
<keyword evidence="8" id="KW-0999">Mitochondrion inner membrane</keyword>
<reference evidence="21" key="1">
    <citation type="submission" date="2020-09" db="EMBL/GenBank/DDBJ databases">
        <title>The complete mitochondrial genome of Mytella strigata (Bivalvia: Mytilidae).</title>
        <authorList>
            <person name="Sung C.H."/>
            <person name="Lin C.H."/>
            <person name="Wang L.J."/>
        </authorList>
    </citation>
    <scope>NUCLEOTIDE SEQUENCE</scope>
</reference>
<comment type="catalytic activity">
    <reaction evidence="17">
        <text>a ubiquinone + NADH + 5 H(+)(in) = a ubiquinol + NAD(+) + 4 H(+)(out)</text>
        <dbReference type="Rhea" id="RHEA:29091"/>
        <dbReference type="Rhea" id="RHEA-COMP:9565"/>
        <dbReference type="Rhea" id="RHEA-COMP:9566"/>
        <dbReference type="ChEBI" id="CHEBI:15378"/>
        <dbReference type="ChEBI" id="CHEBI:16389"/>
        <dbReference type="ChEBI" id="CHEBI:17976"/>
        <dbReference type="ChEBI" id="CHEBI:57540"/>
        <dbReference type="ChEBI" id="CHEBI:57945"/>
        <dbReference type="EC" id="7.1.1.2"/>
    </reaction>
</comment>
<evidence type="ECO:0000259" key="20">
    <source>
        <dbReference type="Pfam" id="PF00361"/>
    </source>
</evidence>
<keyword evidence="15 18" id="KW-0472">Membrane</keyword>
<evidence type="ECO:0000256" key="19">
    <source>
        <dbReference type="SAM" id="SignalP"/>
    </source>
</evidence>
<dbReference type="AlphaFoldDB" id="A0A7T4X9Z9"/>
<evidence type="ECO:0000256" key="11">
    <source>
        <dbReference type="ARBA" id="ARBA00022989"/>
    </source>
</evidence>
<feature type="domain" description="NADH:quinone oxidoreductase/Mrp antiporter transmembrane" evidence="20">
    <location>
        <begin position="24"/>
        <end position="247"/>
    </location>
</feature>
<dbReference type="GO" id="GO:0005743">
    <property type="term" value="C:mitochondrial inner membrane"/>
    <property type="evidence" value="ECO:0007669"/>
    <property type="project" value="UniProtKB-SubCell"/>
</dbReference>
<comment type="subcellular location">
    <subcellularLocation>
        <location evidence="1">Mitochondrion inner membrane</location>
        <topology evidence="1">Multi-pass membrane protein</topology>
    </subcellularLocation>
</comment>
<keyword evidence="6" id="KW-0679">Respiratory chain</keyword>
<feature type="transmembrane region" description="Helical" evidence="18">
    <location>
        <begin position="215"/>
        <end position="234"/>
    </location>
</feature>
<keyword evidence="7 18" id="KW-0812">Transmembrane</keyword>
<dbReference type="EMBL" id="MT991018">
    <property type="protein sequence ID" value="QQD89973.1"/>
    <property type="molecule type" value="Genomic_DNA"/>
</dbReference>
<keyword evidence="12" id="KW-0520">NAD</keyword>
<keyword evidence="19" id="KW-0732">Signal</keyword>
<evidence type="ECO:0000256" key="4">
    <source>
        <dbReference type="ARBA" id="ARBA00021008"/>
    </source>
</evidence>
<comment type="similarity">
    <text evidence="2">Belongs to the complex I subunit 2 family.</text>
</comment>
<dbReference type="GO" id="GO:0006120">
    <property type="term" value="P:mitochondrial electron transport, NADH to ubiquinone"/>
    <property type="evidence" value="ECO:0007669"/>
    <property type="project" value="TreeGrafter"/>
</dbReference>
<gene>
    <name evidence="21" type="primary">nad2</name>
</gene>
<evidence type="ECO:0000256" key="6">
    <source>
        <dbReference type="ARBA" id="ARBA00022660"/>
    </source>
</evidence>
<feature type="transmembrane region" description="Helical" evidence="18">
    <location>
        <begin position="69"/>
        <end position="95"/>
    </location>
</feature>
<evidence type="ECO:0000313" key="21">
    <source>
        <dbReference type="EMBL" id="QQD89973.1"/>
    </source>
</evidence>
<evidence type="ECO:0000256" key="14">
    <source>
        <dbReference type="ARBA" id="ARBA00023128"/>
    </source>
</evidence>
<evidence type="ECO:0000256" key="15">
    <source>
        <dbReference type="ARBA" id="ARBA00023136"/>
    </source>
</evidence>
<dbReference type="PANTHER" id="PTHR46552:SF1">
    <property type="entry name" value="NADH-UBIQUINONE OXIDOREDUCTASE CHAIN 2"/>
    <property type="match status" value="1"/>
</dbReference>
<proteinExistence type="inferred from homology"/>
<evidence type="ECO:0000256" key="7">
    <source>
        <dbReference type="ARBA" id="ARBA00022692"/>
    </source>
</evidence>
<evidence type="ECO:0000256" key="2">
    <source>
        <dbReference type="ARBA" id="ARBA00007012"/>
    </source>
</evidence>
<evidence type="ECO:0000256" key="1">
    <source>
        <dbReference type="ARBA" id="ARBA00004448"/>
    </source>
</evidence>
<organism evidence="21">
    <name type="scientific">Mytella strigata</name>
    <dbReference type="NCBI Taxonomy" id="3245086"/>
    <lineage>
        <taxon>Eukaryota</taxon>
        <taxon>Metazoa</taxon>
        <taxon>Spiralia</taxon>
        <taxon>Lophotrochozoa</taxon>
        <taxon>Mollusca</taxon>
        <taxon>Bivalvia</taxon>
        <taxon>Autobranchia</taxon>
        <taxon>Pteriomorphia</taxon>
        <taxon>Mytilida</taxon>
        <taxon>Mytiloidea</taxon>
        <taxon>Mytilidae</taxon>
        <taxon>Mytella</taxon>
    </lineage>
</organism>
<protein>
    <recommendedName>
        <fullName evidence="4">NADH-ubiquinone oxidoreductase chain 2</fullName>
        <ecNumber evidence="3">7.1.1.2</ecNumber>
    </recommendedName>
    <alternativeName>
        <fullName evidence="16">NADH dehydrogenase subunit 2</fullName>
    </alternativeName>
</protein>
<dbReference type="InterPro" id="IPR001750">
    <property type="entry name" value="ND/Mrp_TM"/>
</dbReference>
<feature type="transmembrane region" description="Helical" evidence="18">
    <location>
        <begin position="140"/>
        <end position="158"/>
    </location>
</feature>
<keyword evidence="13" id="KW-0830">Ubiquinone</keyword>
<keyword evidence="10" id="KW-0249">Electron transport</keyword>